<evidence type="ECO:0000256" key="4">
    <source>
        <dbReference type="ARBA" id="ARBA00022968"/>
    </source>
</evidence>
<dbReference type="PANTHER" id="PTHR32285:SF324">
    <property type="entry name" value="PROTEIN TRICHOME BIREFRINGENCE-LIKE 25"/>
    <property type="match status" value="1"/>
</dbReference>
<dbReference type="InterPro" id="IPR029962">
    <property type="entry name" value="TBL"/>
</dbReference>
<keyword evidence="5" id="KW-1133">Transmembrane helix</keyword>
<dbReference type="GO" id="GO:0016413">
    <property type="term" value="F:O-acetyltransferase activity"/>
    <property type="evidence" value="ECO:0007669"/>
    <property type="project" value="InterPro"/>
</dbReference>
<keyword evidence="6" id="KW-0472">Membrane</keyword>
<accession>A0AAD4JAE0</accession>
<evidence type="ECO:0000259" key="7">
    <source>
        <dbReference type="Pfam" id="PF13839"/>
    </source>
</evidence>
<dbReference type="AlphaFoldDB" id="A0AAD4JAE0"/>
<evidence type="ECO:0000259" key="8">
    <source>
        <dbReference type="Pfam" id="PF14416"/>
    </source>
</evidence>
<dbReference type="PANTHER" id="PTHR32285">
    <property type="entry name" value="PROTEIN TRICHOME BIREFRINGENCE-LIKE 9-RELATED"/>
    <property type="match status" value="1"/>
</dbReference>
<keyword evidence="4" id="KW-0735">Signal-anchor</keyword>
<dbReference type="InterPro" id="IPR025846">
    <property type="entry name" value="TBL_N"/>
</dbReference>
<evidence type="ECO:0000256" key="3">
    <source>
        <dbReference type="ARBA" id="ARBA00022692"/>
    </source>
</evidence>
<evidence type="ECO:0000256" key="5">
    <source>
        <dbReference type="ARBA" id="ARBA00022989"/>
    </source>
</evidence>
<organism evidence="9 10">
    <name type="scientific">Perilla frutescens var. hirtella</name>
    <name type="common">Perilla citriodora</name>
    <name type="synonym">Perilla setoyensis</name>
    <dbReference type="NCBI Taxonomy" id="608512"/>
    <lineage>
        <taxon>Eukaryota</taxon>
        <taxon>Viridiplantae</taxon>
        <taxon>Streptophyta</taxon>
        <taxon>Embryophyta</taxon>
        <taxon>Tracheophyta</taxon>
        <taxon>Spermatophyta</taxon>
        <taxon>Magnoliopsida</taxon>
        <taxon>eudicotyledons</taxon>
        <taxon>Gunneridae</taxon>
        <taxon>Pentapetalae</taxon>
        <taxon>asterids</taxon>
        <taxon>lamiids</taxon>
        <taxon>Lamiales</taxon>
        <taxon>Lamiaceae</taxon>
        <taxon>Nepetoideae</taxon>
        <taxon>Elsholtzieae</taxon>
        <taxon>Perilla</taxon>
    </lineage>
</organism>
<dbReference type="GO" id="GO:0005794">
    <property type="term" value="C:Golgi apparatus"/>
    <property type="evidence" value="ECO:0007669"/>
    <property type="project" value="TreeGrafter"/>
</dbReference>
<dbReference type="Pfam" id="PF14416">
    <property type="entry name" value="PMR5N"/>
    <property type="match status" value="1"/>
</dbReference>
<comment type="caution">
    <text evidence="9">The sequence shown here is derived from an EMBL/GenBank/DDBJ whole genome shotgun (WGS) entry which is preliminary data.</text>
</comment>
<dbReference type="GO" id="GO:0016020">
    <property type="term" value="C:membrane"/>
    <property type="evidence" value="ECO:0007669"/>
    <property type="project" value="UniProtKB-SubCell"/>
</dbReference>
<keyword evidence="10" id="KW-1185">Reference proteome</keyword>
<sequence length="433" mass="49898">MKQFNSKNIFSSFLVKFAVCFLLLGISYRLFSSSFVQFSPLAISDDEAAALSVGYSPPPPELIDDLLLNIEYTSLNVAERERCDLFNGDWIRDSDGPFYTNSSCKTIEGPQNCMKNGRPDSDYVYWRWKPKECSLPKLDAHKFLDKMRDKSLAFIGDSIMRNHVQSLLCILSQVEQAVDVYHDEPYKNRRWSFPSHNFTVSVVWAPFLTKAFTFENDDGVSSGLIQLYLDEPDTIWTAQYEDFDYVVIAGGKWFLKAAIYYENTTIVGCHSCHDNNTTEVGFEHAYRKALNSTLKFISEANHKPYILFRTTTPDHFENGEWDTGGYCNRTKPFTVDEIQINDIDEIMRHVELEEFERAAQVVSRNGASFKLFDTTLLSLLRPDGHPGVYRQFQPYAGKDKNAQIQNDCLHWCLPGPIDSWNDVMMEMLLRHQR</sequence>
<dbReference type="Pfam" id="PF13839">
    <property type="entry name" value="PC-Esterase"/>
    <property type="match status" value="1"/>
</dbReference>
<evidence type="ECO:0000313" key="10">
    <source>
        <dbReference type="Proteomes" id="UP001190926"/>
    </source>
</evidence>
<gene>
    <name evidence="9" type="ORF">C2S53_018593</name>
</gene>
<dbReference type="Proteomes" id="UP001190926">
    <property type="component" value="Unassembled WGS sequence"/>
</dbReference>
<evidence type="ECO:0000313" key="9">
    <source>
        <dbReference type="EMBL" id="KAH6830144.1"/>
    </source>
</evidence>
<evidence type="ECO:0000256" key="1">
    <source>
        <dbReference type="ARBA" id="ARBA00004167"/>
    </source>
</evidence>
<feature type="domain" description="Trichome birefringence-like N-terminal" evidence="8">
    <location>
        <begin position="81"/>
        <end position="134"/>
    </location>
</feature>
<evidence type="ECO:0000256" key="2">
    <source>
        <dbReference type="ARBA" id="ARBA00007727"/>
    </source>
</evidence>
<comment type="subcellular location">
    <subcellularLocation>
        <location evidence="1">Membrane</location>
        <topology evidence="1">Single-pass membrane protein</topology>
    </subcellularLocation>
</comment>
<comment type="similarity">
    <text evidence="2">Belongs to the PC-esterase family. TBL subfamily.</text>
</comment>
<keyword evidence="3" id="KW-0812">Transmembrane</keyword>
<evidence type="ECO:0000256" key="6">
    <source>
        <dbReference type="ARBA" id="ARBA00023136"/>
    </source>
</evidence>
<feature type="domain" description="Trichome birefringence-like C-terminal" evidence="7">
    <location>
        <begin position="135"/>
        <end position="427"/>
    </location>
</feature>
<name>A0AAD4JAE0_PERFH</name>
<protein>
    <submittedName>
        <fullName evidence="9">TRICHOME BIREFRINGENCE-LIKE 25</fullName>
    </submittedName>
</protein>
<dbReference type="InterPro" id="IPR026057">
    <property type="entry name" value="TBL_C"/>
</dbReference>
<reference evidence="9 10" key="1">
    <citation type="journal article" date="2021" name="Nat. Commun.">
        <title>Incipient diploidization of the medicinal plant Perilla within 10,000 years.</title>
        <authorList>
            <person name="Zhang Y."/>
            <person name="Shen Q."/>
            <person name="Leng L."/>
            <person name="Zhang D."/>
            <person name="Chen S."/>
            <person name="Shi Y."/>
            <person name="Ning Z."/>
            <person name="Chen S."/>
        </authorList>
    </citation>
    <scope>NUCLEOTIDE SEQUENCE [LARGE SCALE GENOMIC DNA]</scope>
    <source>
        <strain evidence="10">cv. PC099</strain>
    </source>
</reference>
<proteinExistence type="inferred from homology"/>
<dbReference type="EMBL" id="SDAM02000101">
    <property type="protein sequence ID" value="KAH6830144.1"/>
    <property type="molecule type" value="Genomic_DNA"/>
</dbReference>